<accession>A0AAD7DLE6</accession>
<organism evidence="1 2">
    <name type="scientific">Mycena rosella</name>
    <name type="common">Pink bonnet</name>
    <name type="synonym">Agaricus rosellus</name>
    <dbReference type="NCBI Taxonomy" id="1033263"/>
    <lineage>
        <taxon>Eukaryota</taxon>
        <taxon>Fungi</taxon>
        <taxon>Dikarya</taxon>
        <taxon>Basidiomycota</taxon>
        <taxon>Agaricomycotina</taxon>
        <taxon>Agaricomycetes</taxon>
        <taxon>Agaricomycetidae</taxon>
        <taxon>Agaricales</taxon>
        <taxon>Marasmiineae</taxon>
        <taxon>Mycenaceae</taxon>
        <taxon>Mycena</taxon>
    </lineage>
</organism>
<sequence>MWENYDNVHNHNAVQEMEQTLQIETQWLPDGEEWNAAVTLVVTRRYRLCINKLEELVLKRLFELTKMNMSQTALACYNLAAHSLTPKRCKLTWDEVVEYAFLSNFNILQDPTSNAALRDWLMDSFFRIEWAKEEIPWLNIEIRRLITYICDERIFLVAKEAKVMETDPHMAYFIWKYHNHRGRSDGNHMTRLRLMKKKLGSRFTGMLVPGVRRTGAVECNVEDEMDMDSIVDVDEAEAVAVEAEIA</sequence>
<proteinExistence type="predicted"/>
<evidence type="ECO:0000313" key="2">
    <source>
        <dbReference type="Proteomes" id="UP001221757"/>
    </source>
</evidence>
<dbReference type="AlphaFoldDB" id="A0AAD7DLE6"/>
<protein>
    <submittedName>
        <fullName evidence="1">Uncharacterized protein</fullName>
    </submittedName>
</protein>
<name>A0AAD7DLE6_MYCRO</name>
<evidence type="ECO:0000313" key="1">
    <source>
        <dbReference type="EMBL" id="KAJ7694545.1"/>
    </source>
</evidence>
<dbReference type="Proteomes" id="UP001221757">
    <property type="component" value="Unassembled WGS sequence"/>
</dbReference>
<keyword evidence="2" id="KW-1185">Reference proteome</keyword>
<reference evidence="1" key="1">
    <citation type="submission" date="2023-03" db="EMBL/GenBank/DDBJ databases">
        <title>Massive genome expansion in bonnet fungi (Mycena s.s.) driven by repeated elements and novel gene families across ecological guilds.</title>
        <authorList>
            <consortium name="Lawrence Berkeley National Laboratory"/>
            <person name="Harder C.B."/>
            <person name="Miyauchi S."/>
            <person name="Viragh M."/>
            <person name="Kuo A."/>
            <person name="Thoen E."/>
            <person name="Andreopoulos B."/>
            <person name="Lu D."/>
            <person name="Skrede I."/>
            <person name="Drula E."/>
            <person name="Henrissat B."/>
            <person name="Morin E."/>
            <person name="Kohler A."/>
            <person name="Barry K."/>
            <person name="LaButti K."/>
            <person name="Morin E."/>
            <person name="Salamov A."/>
            <person name="Lipzen A."/>
            <person name="Mereny Z."/>
            <person name="Hegedus B."/>
            <person name="Baldrian P."/>
            <person name="Stursova M."/>
            <person name="Weitz H."/>
            <person name="Taylor A."/>
            <person name="Grigoriev I.V."/>
            <person name="Nagy L.G."/>
            <person name="Martin F."/>
            <person name="Kauserud H."/>
        </authorList>
    </citation>
    <scope>NUCLEOTIDE SEQUENCE</scope>
    <source>
        <strain evidence="1">CBHHK067</strain>
    </source>
</reference>
<dbReference type="EMBL" id="JARKIE010000041">
    <property type="protein sequence ID" value="KAJ7694545.1"/>
    <property type="molecule type" value="Genomic_DNA"/>
</dbReference>
<gene>
    <name evidence="1" type="ORF">B0H17DRAFT_1131853</name>
</gene>
<comment type="caution">
    <text evidence="1">The sequence shown here is derived from an EMBL/GenBank/DDBJ whole genome shotgun (WGS) entry which is preliminary data.</text>
</comment>